<dbReference type="Proteomes" id="UP000233781">
    <property type="component" value="Unassembled WGS sequence"/>
</dbReference>
<protein>
    <submittedName>
        <fullName evidence="2">Uncharacterized protein</fullName>
    </submittedName>
</protein>
<dbReference type="Pfam" id="PF26427">
    <property type="entry name" value="HR_L37"/>
    <property type="match status" value="1"/>
</dbReference>
<dbReference type="AlphaFoldDB" id="A0A2N3YGX1"/>
<dbReference type="NCBIfam" id="NF047428">
    <property type="entry name" value="ribo_Myco_bL37"/>
    <property type="match status" value="1"/>
</dbReference>
<proteinExistence type="predicted"/>
<dbReference type="InterPro" id="IPR058090">
    <property type="entry name" value="bL37_actino"/>
</dbReference>
<evidence type="ECO:0000313" key="3">
    <source>
        <dbReference type="Proteomes" id="UP000233781"/>
    </source>
</evidence>
<accession>A0A2N3YGX1</accession>
<feature type="region of interest" description="Disordered" evidence="1">
    <location>
        <begin position="1"/>
        <end position="48"/>
    </location>
</feature>
<evidence type="ECO:0000313" key="2">
    <source>
        <dbReference type="EMBL" id="PKW26080.1"/>
    </source>
</evidence>
<evidence type="ECO:0000256" key="1">
    <source>
        <dbReference type="SAM" id="MobiDB-lite"/>
    </source>
</evidence>
<reference evidence="2 3" key="1">
    <citation type="submission" date="2017-12" db="EMBL/GenBank/DDBJ databases">
        <title>Sequencing the genomes of 1000 Actinobacteria strains.</title>
        <authorList>
            <person name="Klenk H.-P."/>
        </authorList>
    </citation>
    <scope>NUCLEOTIDE SEQUENCE [LARGE SCALE GENOMIC DNA]</scope>
    <source>
        <strain evidence="2 3">DSM 12806</strain>
    </source>
</reference>
<sequence>MCDNRSGHTCFTGVALDDPIRGAPMSKRARKRRTRKGSKANHGRRPNA</sequence>
<gene>
    <name evidence="2" type="ORF">ATL31_0885</name>
</gene>
<keyword evidence="3" id="KW-1185">Reference proteome</keyword>
<feature type="compositionally biased region" description="Basic residues" evidence="1">
    <location>
        <begin position="27"/>
        <end position="48"/>
    </location>
</feature>
<comment type="caution">
    <text evidence="2">The sequence shown here is derived from an EMBL/GenBank/DDBJ whole genome shotgun (WGS) entry which is preliminary data.</text>
</comment>
<dbReference type="EMBL" id="PJNE01000001">
    <property type="protein sequence ID" value="PKW26080.1"/>
    <property type="molecule type" value="Genomic_DNA"/>
</dbReference>
<name>A0A2N3YGX1_9MICO</name>
<organism evidence="2 3">
    <name type="scientific">Phycicoccus duodecadis</name>
    <dbReference type="NCBI Taxonomy" id="173053"/>
    <lineage>
        <taxon>Bacteria</taxon>
        <taxon>Bacillati</taxon>
        <taxon>Actinomycetota</taxon>
        <taxon>Actinomycetes</taxon>
        <taxon>Micrococcales</taxon>
        <taxon>Intrasporangiaceae</taxon>
        <taxon>Phycicoccus</taxon>
    </lineage>
</organism>